<name>A0ABQ2UDM6_9PSEU</name>
<proteinExistence type="predicted"/>
<accession>A0ABQ2UDM6</accession>
<reference evidence="2" key="1">
    <citation type="journal article" date="2019" name="Int. J. Syst. Evol. Microbiol.">
        <title>The Global Catalogue of Microorganisms (GCM) 10K type strain sequencing project: providing services to taxonomists for standard genome sequencing and annotation.</title>
        <authorList>
            <consortium name="The Broad Institute Genomics Platform"/>
            <consortium name="The Broad Institute Genome Sequencing Center for Infectious Disease"/>
            <person name="Wu L."/>
            <person name="Ma J."/>
        </authorList>
    </citation>
    <scope>NUCLEOTIDE SEQUENCE [LARGE SCALE GENOMIC DNA]</scope>
    <source>
        <strain evidence="2">JCM 3296</strain>
    </source>
</reference>
<dbReference type="Proteomes" id="UP000649573">
    <property type="component" value="Unassembled WGS sequence"/>
</dbReference>
<gene>
    <name evidence="1" type="ORF">GCM10010178_16530</name>
</gene>
<sequence length="103" mass="11266">MSPLAVTTPAASTATAAPARVFRHRIAVLSFFGHVEFTRSGARGNRPGQFKREWCSEGATECAGLLAQVNVQASDEDDTVAHTAKDLHSWRMCQFVAKEWDTT</sequence>
<comment type="caution">
    <text evidence="1">The sequence shown here is derived from an EMBL/GenBank/DDBJ whole genome shotgun (WGS) entry which is preliminary data.</text>
</comment>
<protein>
    <submittedName>
        <fullName evidence="1">Uncharacterized protein</fullName>
    </submittedName>
</protein>
<organism evidence="1 2">
    <name type="scientific">Lentzea flava</name>
    <dbReference type="NCBI Taxonomy" id="103732"/>
    <lineage>
        <taxon>Bacteria</taxon>
        <taxon>Bacillati</taxon>
        <taxon>Actinomycetota</taxon>
        <taxon>Actinomycetes</taxon>
        <taxon>Pseudonocardiales</taxon>
        <taxon>Pseudonocardiaceae</taxon>
        <taxon>Lentzea</taxon>
    </lineage>
</organism>
<keyword evidence="2" id="KW-1185">Reference proteome</keyword>
<evidence type="ECO:0000313" key="1">
    <source>
        <dbReference type="EMBL" id="GGU25049.1"/>
    </source>
</evidence>
<dbReference type="EMBL" id="BMRE01000004">
    <property type="protein sequence ID" value="GGU25049.1"/>
    <property type="molecule type" value="Genomic_DNA"/>
</dbReference>
<evidence type="ECO:0000313" key="2">
    <source>
        <dbReference type="Proteomes" id="UP000649573"/>
    </source>
</evidence>